<dbReference type="InterPro" id="IPR036691">
    <property type="entry name" value="Endo/exonu/phosph_ase_sf"/>
</dbReference>
<evidence type="ECO:0000259" key="2">
    <source>
        <dbReference type="PROSITE" id="PS50878"/>
    </source>
</evidence>
<accession>A0A016TTA7</accession>
<dbReference type="PANTHER" id="PTHR47027:SF28">
    <property type="entry name" value="ENDONUCLEASE-REVERSE TRANSCRIPTASE"/>
    <property type="match status" value="1"/>
</dbReference>
<dbReference type="Proteomes" id="UP000024635">
    <property type="component" value="Unassembled WGS sequence"/>
</dbReference>
<proteinExistence type="predicted"/>
<evidence type="ECO:0000313" key="3">
    <source>
        <dbReference type="EMBL" id="EYC05887.1"/>
    </source>
</evidence>
<dbReference type="CDD" id="cd09076">
    <property type="entry name" value="L1-EN"/>
    <property type="match status" value="1"/>
</dbReference>
<dbReference type="CDD" id="cd01650">
    <property type="entry name" value="RT_nLTR_like"/>
    <property type="match status" value="1"/>
</dbReference>
<name>A0A016TTA7_9BILA</name>
<dbReference type="GO" id="GO:0003824">
    <property type="term" value="F:catalytic activity"/>
    <property type="evidence" value="ECO:0007669"/>
    <property type="project" value="InterPro"/>
</dbReference>
<dbReference type="EMBL" id="JARK01001415">
    <property type="protein sequence ID" value="EYC05887.1"/>
    <property type="molecule type" value="Genomic_DNA"/>
</dbReference>
<sequence length="1015" mass="116151">MPATGRSDRPAEEHPTSHHMIMTSNGFEKKATASTGVDAHSRGPVSVKNMRGSSVLRERRHRGASRRVVEDFNVAKTRIATLNVGTLTGRSYELAAALQRRRIDLCAVQETRWSGSKSKDIGCGFKIVYTGSKGTRNGVGIIVSERFRDSIAGVERFDDRLMKIVIVTLERRIHFFSAYAPQSGCSDNVKNDFWALIDEKTAAVPSEDTVIIAGDLNGHVGVTNDGYRCHGGFGYGVRNDDGERILDYAESHNLIIANTKFRKRPSHLVSFYSGSNKTQIDYVLVRYQDQKLVTDAKVVPYETVTSQHRPLICTMKITPPNQKRAERCGPARIKWWRLREKEADVTSLIQLPPITNVDETWQRATDNILAAARSELSTTKPDRRKIDRKTWLWTEEVRTKVYEKKRLYHLFLDNRTEDNWRSYREAKRSAKKAVAAAKAAHYDEVCKKLDSKDGERFIYRLAKSRQRQADDVEKFHGVNDEQGLLLMDRKMVMQRWRDYFEKVSTEEFAHPPVPEVPPTFGPVQPITIEETLAALKRMKAGKATGPDDMAAEVWKSQCWSPADWLTKFFNLVIAQKKVPMDWQQSTTIPIWKGKGNPADCTNYRPIRLLSHTMKIFERIIDRRIREIVQLSSNQCGFVPGCGTTDAIHAARLLIEKHREKKKPLHLAFLDLEKAFDRVPHEVIWYALRLQGIPEELLKWVQMLYVDHRSKVQAAAGTSTEFPITVGVHQGSALSPLLFIVVMDALTKDLQRPAPWTLLYADDVMLASEDKDELERQTQAWSDRLARFGLRLNIKKTEYLTTDEHESGTIKINGTDLPRAATFKYLGSMVSSDGSLAHEISARVNATWLKWRSLTGVLCDKNIPDRLKSKIYRTVVRPVAIYGAECWPATKEMERRISVMEMRMLRWMGGITQLDRICNQDIRQRFGVVAIDDKLREARLRWFGHVLRAKGDKVCRIGYDLEVPGKRPKGRPKQRWLDTLHADLKLARIHPDQAHDRAIWRQRISKADPATKREKR</sequence>
<gene>
    <name evidence="3" type="primary">Acey_s0079.g1240</name>
    <name evidence="3" type="ORF">Y032_0079g1240</name>
</gene>
<keyword evidence="4" id="KW-1185">Reference proteome</keyword>
<dbReference type="OrthoDB" id="5832464at2759"/>
<protein>
    <recommendedName>
        <fullName evidence="2">Reverse transcriptase domain-containing protein</fullName>
    </recommendedName>
</protein>
<dbReference type="InterPro" id="IPR043502">
    <property type="entry name" value="DNA/RNA_pol_sf"/>
</dbReference>
<evidence type="ECO:0000256" key="1">
    <source>
        <dbReference type="SAM" id="MobiDB-lite"/>
    </source>
</evidence>
<dbReference type="Pfam" id="PF03372">
    <property type="entry name" value="Exo_endo_phos"/>
    <property type="match status" value="1"/>
</dbReference>
<dbReference type="Gene3D" id="3.60.10.10">
    <property type="entry name" value="Endonuclease/exonuclease/phosphatase"/>
    <property type="match status" value="1"/>
</dbReference>
<organism evidence="3 4">
    <name type="scientific">Ancylostoma ceylanicum</name>
    <dbReference type="NCBI Taxonomy" id="53326"/>
    <lineage>
        <taxon>Eukaryota</taxon>
        <taxon>Metazoa</taxon>
        <taxon>Ecdysozoa</taxon>
        <taxon>Nematoda</taxon>
        <taxon>Chromadorea</taxon>
        <taxon>Rhabditida</taxon>
        <taxon>Rhabditina</taxon>
        <taxon>Rhabditomorpha</taxon>
        <taxon>Strongyloidea</taxon>
        <taxon>Ancylostomatidae</taxon>
        <taxon>Ancylostomatinae</taxon>
        <taxon>Ancylostoma</taxon>
    </lineage>
</organism>
<dbReference type="AlphaFoldDB" id="A0A016TTA7"/>
<dbReference type="InterPro" id="IPR005135">
    <property type="entry name" value="Endo/exonuclease/phosphatase"/>
</dbReference>
<dbReference type="Pfam" id="PF00078">
    <property type="entry name" value="RVT_1"/>
    <property type="match status" value="1"/>
</dbReference>
<dbReference type="PANTHER" id="PTHR47027">
    <property type="entry name" value="REVERSE TRANSCRIPTASE DOMAIN-CONTAINING PROTEIN"/>
    <property type="match status" value="1"/>
</dbReference>
<dbReference type="InterPro" id="IPR000477">
    <property type="entry name" value="RT_dom"/>
</dbReference>
<feature type="domain" description="Reverse transcriptase" evidence="2">
    <location>
        <begin position="571"/>
        <end position="829"/>
    </location>
</feature>
<dbReference type="PROSITE" id="PS50878">
    <property type="entry name" value="RT_POL"/>
    <property type="match status" value="1"/>
</dbReference>
<dbReference type="SUPFAM" id="SSF56219">
    <property type="entry name" value="DNase I-like"/>
    <property type="match status" value="1"/>
</dbReference>
<feature type="region of interest" description="Disordered" evidence="1">
    <location>
        <begin position="35"/>
        <end position="62"/>
    </location>
</feature>
<reference evidence="4" key="1">
    <citation type="journal article" date="2015" name="Nat. Genet.">
        <title>The genome and transcriptome of the zoonotic hookworm Ancylostoma ceylanicum identify infection-specific gene families.</title>
        <authorList>
            <person name="Schwarz E.M."/>
            <person name="Hu Y."/>
            <person name="Antoshechkin I."/>
            <person name="Miller M.M."/>
            <person name="Sternberg P.W."/>
            <person name="Aroian R.V."/>
        </authorList>
    </citation>
    <scope>NUCLEOTIDE SEQUENCE</scope>
    <source>
        <strain evidence="4">HY135</strain>
    </source>
</reference>
<evidence type="ECO:0000313" key="4">
    <source>
        <dbReference type="Proteomes" id="UP000024635"/>
    </source>
</evidence>
<dbReference type="Gene3D" id="3.30.70.270">
    <property type="match status" value="1"/>
</dbReference>
<dbReference type="STRING" id="53326.A0A016TTA7"/>
<dbReference type="SUPFAM" id="SSF56672">
    <property type="entry name" value="DNA/RNA polymerases"/>
    <property type="match status" value="1"/>
</dbReference>
<comment type="caution">
    <text evidence="3">The sequence shown here is derived from an EMBL/GenBank/DDBJ whole genome shotgun (WGS) entry which is preliminary data.</text>
</comment>
<dbReference type="InterPro" id="IPR043128">
    <property type="entry name" value="Rev_trsase/Diguanyl_cyclase"/>
</dbReference>